<keyword evidence="1" id="KW-0472">Membrane</keyword>
<feature type="transmembrane region" description="Helical" evidence="1">
    <location>
        <begin position="47"/>
        <end position="80"/>
    </location>
</feature>
<dbReference type="RefSeq" id="WP_151188922.1">
    <property type="nucleotide sequence ID" value="NZ_CP043626.1"/>
</dbReference>
<evidence type="ECO:0000313" key="3">
    <source>
        <dbReference type="Proteomes" id="UP000326659"/>
    </source>
</evidence>
<protein>
    <submittedName>
        <fullName evidence="2">QacE</fullName>
    </submittedName>
</protein>
<dbReference type="InterPro" id="IPR045629">
    <property type="entry name" value="DUF6232"/>
</dbReference>
<dbReference type="Pfam" id="PF19744">
    <property type="entry name" value="DUF6232"/>
    <property type="match status" value="1"/>
</dbReference>
<keyword evidence="3" id="KW-1185">Reference proteome</keyword>
<dbReference type="KEGG" id="pden:F1C79_25305"/>
<dbReference type="AlphaFoldDB" id="A0A9X7N3V4"/>
<keyword evidence="1" id="KW-1133">Transmembrane helix</keyword>
<sequence>MSTDEKLFLDQNGVSISNSRFIVNKQTYAMNGVTSVKQAENKPSRLGPIICALAGIIALTNGKLVIGGAIVAIAIVWLTLQKSIFLVILHTASGEVQALKSTDRKFIDSVINALNDSIVHRG</sequence>
<dbReference type="Proteomes" id="UP000326659">
    <property type="component" value="Chromosome"/>
</dbReference>
<dbReference type="EMBL" id="CP043626">
    <property type="protein sequence ID" value="QEY74667.1"/>
    <property type="molecule type" value="Genomic_DNA"/>
</dbReference>
<gene>
    <name evidence="2" type="ORF">F1C79_25305</name>
</gene>
<evidence type="ECO:0000313" key="2">
    <source>
        <dbReference type="EMBL" id="QEY74667.1"/>
    </source>
</evidence>
<name>A0A9X7N3V4_PSEDE</name>
<proteinExistence type="predicted"/>
<keyword evidence="1" id="KW-0812">Transmembrane</keyword>
<dbReference type="OrthoDB" id="7041791at2"/>
<organism evidence="2 3">
    <name type="scientific">Pseudomonas denitrificans</name>
    <dbReference type="NCBI Taxonomy" id="43306"/>
    <lineage>
        <taxon>Bacteria</taxon>
        <taxon>Pseudomonadati</taxon>
        <taxon>Pseudomonadota</taxon>
        <taxon>Gammaproteobacteria</taxon>
        <taxon>Pseudomonadales</taxon>
        <taxon>Pseudomonadaceae</taxon>
        <taxon>Halopseudomonas</taxon>
    </lineage>
</organism>
<evidence type="ECO:0000256" key="1">
    <source>
        <dbReference type="SAM" id="Phobius"/>
    </source>
</evidence>
<reference evidence="2 3" key="1">
    <citation type="submission" date="2019-09" db="EMBL/GenBank/DDBJ databases">
        <title>Prosopis cineraria nodule microbiome.</title>
        <authorList>
            <person name="Chaluvadi S.R."/>
            <person name="Ali R."/>
            <person name="Wang X."/>
        </authorList>
    </citation>
    <scope>NUCLEOTIDE SEQUENCE [LARGE SCALE GENOMIC DNA]</scope>
    <source>
        <strain evidence="2 3">BG1</strain>
    </source>
</reference>
<accession>A0A9X7N3V4</accession>